<dbReference type="AlphaFoldDB" id="A0A2W4UYY4"/>
<proteinExistence type="predicted"/>
<protein>
    <submittedName>
        <fullName evidence="1">CopG family transcriptional regulator</fullName>
    </submittedName>
</protein>
<evidence type="ECO:0000313" key="1">
    <source>
        <dbReference type="EMBL" id="PZO22079.1"/>
    </source>
</evidence>
<dbReference type="EMBL" id="QBMC01000014">
    <property type="protein sequence ID" value="PZO22079.1"/>
    <property type="molecule type" value="Genomic_DNA"/>
</dbReference>
<sequence>MEKLTARCSDEEYEKLVAYCKQKEKTQNTILCWLISTLIVR</sequence>
<comment type="caution">
    <text evidence="1">The sequence shown here is derived from an EMBL/GenBank/DDBJ whole genome shotgun (WGS) entry which is preliminary data.</text>
</comment>
<organism evidence="1 2">
    <name type="scientific">Leptolyngbya foveolarum</name>
    <dbReference type="NCBI Taxonomy" id="47253"/>
    <lineage>
        <taxon>Bacteria</taxon>
        <taxon>Bacillati</taxon>
        <taxon>Cyanobacteriota</taxon>
        <taxon>Cyanophyceae</taxon>
        <taxon>Leptolyngbyales</taxon>
        <taxon>Leptolyngbyaceae</taxon>
        <taxon>Leptolyngbya group</taxon>
        <taxon>Leptolyngbya</taxon>
    </lineage>
</organism>
<evidence type="ECO:0000313" key="2">
    <source>
        <dbReference type="Proteomes" id="UP000249354"/>
    </source>
</evidence>
<dbReference type="Proteomes" id="UP000249354">
    <property type="component" value="Unassembled WGS sequence"/>
</dbReference>
<reference evidence="2" key="1">
    <citation type="submission" date="2018-04" db="EMBL/GenBank/DDBJ databases">
        <authorList>
            <person name="Cornet L."/>
        </authorList>
    </citation>
    <scope>NUCLEOTIDE SEQUENCE [LARGE SCALE GENOMIC DNA]</scope>
</reference>
<gene>
    <name evidence="1" type="ORF">DCF25_03865</name>
</gene>
<reference evidence="1 2" key="2">
    <citation type="submission" date="2018-06" db="EMBL/GenBank/DDBJ databases">
        <title>Metagenomic assembly of (sub)arctic Cyanobacteria and their associated microbiome from non-axenic cultures.</title>
        <authorList>
            <person name="Baurain D."/>
        </authorList>
    </citation>
    <scope>NUCLEOTIDE SEQUENCE [LARGE SCALE GENOMIC DNA]</scope>
    <source>
        <strain evidence="1">ULC129bin1</strain>
    </source>
</reference>
<accession>A0A2W4UYY4</accession>
<name>A0A2W4UYY4_9CYAN</name>